<keyword evidence="3" id="KW-1185">Reference proteome</keyword>
<gene>
    <name evidence="2" type="ORF">GO621_02655</name>
</gene>
<feature type="transmembrane region" description="Helical" evidence="1">
    <location>
        <begin position="174"/>
        <end position="198"/>
    </location>
</feature>
<keyword evidence="1" id="KW-1133">Transmembrane helix</keyword>
<feature type="transmembrane region" description="Helical" evidence="1">
    <location>
        <begin position="15"/>
        <end position="37"/>
    </location>
</feature>
<evidence type="ECO:0000313" key="3">
    <source>
        <dbReference type="Proteomes" id="UP000462014"/>
    </source>
</evidence>
<sequence length="245" mass="28709">MEKTYNTQRYLSGKATLWAFAMFIFLSSLLIFIALIFKVGGSFVFIGYAFLCIVPFMFLQRFRKIFTRNVIVEFNSQSFLIKEYALKRGDLMHEFNCRWDDIKYYKCTFSSNKYTSISIYLKDGVNKNYVFKDNKAENEAIQEESIFSIFYSYISRYNTDKTFNERIFLSPSFLVTRLGTICIILLAILGIASVLFQFLYAGKLLPLSSLMGFSMLLQLIIRRGNYKKTYNNIMKLDNDIHESHS</sequence>
<proteinExistence type="predicted"/>
<dbReference type="EMBL" id="WPIK01000002">
    <property type="protein sequence ID" value="MVN20433.1"/>
    <property type="molecule type" value="Genomic_DNA"/>
</dbReference>
<feature type="transmembrane region" description="Helical" evidence="1">
    <location>
        <begin position="43"/>
        <end position="59"/>
    </location>
</feature>
<dbReference type="Proteomes" id="UP000462014">
    <property type="component" value="Unassembled WGS sequence"/>
</dbReference>
<keyword evidence="1" id="KW-0472">Membrane</keyword>
<evidence type="ECO:0000256" key="1">
    <source>
        <dbReference type="SAM" id="Phobius"/>
    </source>
</evidence>
<reference evidence="2 3" key="1">
    <citation type="submission" date="2019-12" db="EMBL/GenBank/DDBJ databases">
        <title>Mucilaginibacter sp. HMF7410 genome sequencing and assembly.</title>
        <authorList>
            <person name="Kang H."/>
            <person name="Cha I."/>
            <person name="Kim H."/>
            <person name="Joh K."/>
        </authorList>
    </citation>
    <scope>NUCLEOTIDE SEQUENCE [LARGE SCALE GENOMIC DNA]</scope>
    <source>
        <strain evidence="2 3">HMF7410</strain>
    </source>
</reference>
<keyword evidence="1" id="KW-0812">Transmembrane</keyword>
<comment type="caution">
    <text evidence="2">The sequence shown here is derived from an EMBL/GenBank/DDBJ whole genome shotgun (WGS) entry which is preliminary data.</text>
</comment>
<feature type="transmembrane region" description="Helical" evidence="1">
    <location>
        <begin position="204"/>
        <end position="221"/>
    </location>
</feature>
<evidence type="ECO:0000313" key="2">
    <source>
        <dbReference type="EMBL" id="MVN20433.1"/>
    </source>
</evidence>
<name>A0A7K1SSZ5_9SPHI</name>
<organism evidence="2 3">
    <name type="scientific">Mucilaginibacter arboris</name>
    <dbReference type="NCBI Taxonomy" id="2682090"/>
    <lineage>
        <taxon>Bacteria</taxon>
        <taxon>Pseudomonadati</taxon>
        <taxon>Bacteroidota</taxon>
        <taxon>Sphingobacteriia</taxon>
        <taxon>Sphingobacteriales</taxon>
        <taxon>Sphingobacteriaceae</taxon>
        <taxon>Mucilaginibacter</taxon>
    </lineage>
</organism>
<dbReference type="AlphaFoldDB" id="A0A7K1SSZ5"/>
<accession>A0A7K1SSZ5</accession>
<protein>
    <submittedName>
        <fullName evidence="2">Uncharacterized protein</fullName>
    </submittedName>
</protein>